<name>A0AAN6XCT9_9PEZI</name>
<keyword evidence="2" id="KW-0472">Membrane</keyword>
<feature type="compositionally biased region" description="Basic and acidic residues" evidence="1">
    <location>
        <begin position="318"/>
        <end position="332"/>
    </location>
</feature>
<proteinExistence type="predicted"/>
<feature type="transmembrane region" description="Helical" evidence="2">
    <location>
        <begin position="748"/>
        <end position="768"/>
    </location>
</feature>
<dbReference type="Gene3D" id="2.60.40.10">
    <property type="entry name" value="Immunoglobulins"/>
    <property type="match status" value="1"/>
</dbReference>
<dbReference type="CDD" id="cd02859">
    <property type="entry name" value="E_set_AMPKbeta_like_N"/>
    <property type="match status" value="1"/>
</dbReference>
<feature type="compositionally biased region" description="Basic and acidic residues" evidence="1">
    <location>
        <begin position="168"/>
        <end position="184"/>
    </location>
</feature>
<keyword evidence="4" id="KW-1185">Reference proteome</keyword>
<evidence type="ECO:0000313" key="4">
    <source>
        <dbReference type="Proteomes" id="UP001303160"/>
    </source>
</evidence>
<feature type="compositionally biased region" description="Polar residues" evidence="1">
    <location>
        <begin position="668"/>
        <end position="681"/>
    </location>
</feature>
<feature type="compositionally biased region" description="Low complexity" evidence="1">
    <location>
        <begin position="641"/>
        <end position="653"/>
    </location>
</feature>
<feature type="region of interest" description="Disordered" evidence="1">
    <location>
        <begin position="318"/>
        <end position="340"/>
    </location>
</feature>
<gene>
    <name evidence="3" type="ORF">QBC40DRAFT_284210</name>
</gene>
<keyword evidence="2" id="KW-1133">Transmembrane helix</keyword>
<keyword evidence="2" id="KW-0812">Transmembrane</keyword>
<sequence>MSSDKITAVITYEKPGTQPPIYVAGTFSNPPWTPEVMSYTTEENGEHLFTKEVHGEVGSKHQYKFRIGDGDWWDLAPGQPTVTDEHGNTNHEMVIQPKDEPPVEDKKPTEVPEETQAPKEPVEVHEKLDTPKEPTEVPEEAQAPKESNEVPKETHAPEQPAEGTEETPALKEPTDVPEETHAQKAPEVPEQTEVPEQPTEVPEKAQAAKEPAEAPEQAEATKEPVAEESAAVSEHAEAPKEPTEAPAETQSQSEPAEVPEENKIPKISVKDSSSSNVVLPSDSILQSIKAQEIRTQSGTGTPDFVRTAAEVADSAALLHEDVPAKDPRDGLLERAPTPMSKTAATAAEVADTAEVLDQVDAILISESQPDDDSLFGAPSGNNGEDILALKSPLFPHECPSPPTSGDAVQPRESREEEISPLEELDPDQIDLNDPTLERFPSNREGIMDTVRKLETSLNEDQASFEGAPPSPVIHSPLDHEGPEDVTDYILGDSSIPPTHRGPQHLKVPRPSHGSASAVPVPPSLQVISEAEEPANEENGTATSPIVFSNPDMKPRPSALKPQSEEEDEGVSLKESVSPRTTEPPVVERSITPDCPKSAKDILFQDTPPLEVSGEATPAKANGASLEDHSNTPKVADESETEPPTTDDSPAAAPGPVGERATDDEIAESSHTTALDAANNTAGLKKRGLPTTEAEQDTPRVTSPVSNRPLGVEPHHGVSWIQAFFRLLFVDIIGGFISRLCGGKKRNTTLMTAGTVAVLMGFGVGWWTLVGKSRGGLTR</sequence>
<dbReference type="InterPro" id="IPR014756">
    <property type="entry name" value="Ig_E-set"/>
</dbReference>
<feature type="compositionally biased region" description="Low complexity" evidence="1">
    <location>
        <begin position="186"/>
        <end position="200"/>
    </location>
</feature>
<feature type="compositionally biased region" description="Acidic residues" evidence="1">
    <location>
        <begin position="418"/>
        <end position="430"/>
    </location>
</feature>
<dbReference type="Proteomes" id="UP001303160">
    <property type="component" value="Unassembled WGS sequence"/>
</dbReference>
<feature type="region of interest" description="Disordered" evidence="1">
    <location>
        <begin position="76"/>
        <end position="278"/>
    </location>
</feature>
<dbReference type="AlphaFoldDB" id="A0AAN6XCT9"/>
<evidence type="ECO:0000313" key="3">
    <source>
        <dbReference type="EMBL" id="KAK4198164.1"/>
    </source>
</evidence>
<feature type="compositionally biased region" description="Polar residues" evidence="1">
    <location>
        <begin position="537"/>
        <end position="546"/>
    </location>
</feature>
<evidence type="ECO:0000256" key="2">
    <source>
        <dbReference type="SAM" id="Phobius"/>
    </source>
</evidence>
<feature type="compositionally biased region" description="Basic and acidic residues" evidence="1">
    <location>
        <begin position="234"/>
        <end position="243"/>
    </location>
</feature>
<evidence type="ECO:0008006" key="5">
    <source>
        <dbReference type="Google" id="ProtNLM"/>
    </source>
</evidence>
<dbReference type="SUPFAM" id="SSF81296">
    <property type="entry name" value="E set domains"/>
    <property type="match status" value="1"/>
</dbReference>
<evidence type="ECO:0000256" key="1">
    <source>
        <dbReference type="SAM" id="MobiDB-lite"/>
    </source>
</evidence>
<dbReference type="EMBL" id="MU863950">
    <property type="protein sequence ID" value="KAK4198164.1"/>
    <property type="molecule type" value="Genomic_DNA"/>
</dbReference>
<accession>A0AAN6XCT9</accession>
<feature type="compositionally biased region" description="Basic and acidic residues" evidence="1">
    <location>
        <begin position="201"/>
        <end position="212"/>
    </location>
</feature>
<dbReference type="InterPro" id="IPR013783">
    <property type="entry name" value="Ig-like_fold"/>
</dbReference>
<organism evidence="3 4">
    <name type="scientific">Triangularia verruculosa</name>
    <dbReference type="NCBI Taxonomy" id="2587418"/>
    <lineage>
        <taxon>Eukaryota</taxon>
        <taxon>Fungi</taxon>
        <taxon>Dikarya</taxon>
        <taxon>Ascomycota</taxon>
        <taxon>Pezizomycotina</taxon>
        <taxon>Sordariomycetes</taxon>
        <taxon>Sordariomycetidae</taxon>
        <taxon>Sordariales</taxon>
        <taxon>Podosporaceae</taxon>
        <taxon>Triangularia</taxon>
    </lineage>
</organism>
<feature type="compositionally biased region" description="Basic and acidic residues" evidence="1">
    <location>
        <begin position="142"/>
        <end position="156"/>
    </location>
</feature>
<feature type="region of interest" description="Disordered" evidence="1">
    <location>
        <begin position="367"/>
        <end position="443"/>
    </location>
</feature>
<feature type="region of interest" description="Disordered" evidence="1">
    <location>
        <begin position="459"/>
        <end position="708"/>
    </location>
</feature>
<protein>
    <recommendedName>
        <fullName evidence="5">AMP-activated protein kinase glycogen-binding domain-containing protein</fullName>
    </recommendedName>
</protein>
<feature type="compositionally biased region" description="Basic and acidic residues" evidence="1">
    <location>
        <begin position="625"/>
        <end position="636"/>
    </location>
</feature>
<reference evidence="3" key="2">
    <citation type="submission" date="2023-05" db="EMBL/GenBank/DDBJ databases">
        <authorList>
            <consortium name="Lawrence Berkeley National Laboratory"/>
            <person name="Steindorff A."/>
            <person name="Hensen N."/>
            <person name="Bonometti L."/>
            <person name="Westerberg I."/>
            <person name="Brannstrom I.O."/>
            <person name="Guillou S."/>
            <person name="Cros-Aarteil S."/>
            <person name="Calhoun S."/>
            <person name="Haridas S."/>
            <person name="Kuo A."/>
            <person name="Mondo S."/>
            <person name="Pangilinan J."/>
            <person name="Riley R."/>
            <person name="Labutti K."/>
            <person name="Andreopoulos B."/>
            <person name="Lipzen A."/>
            <person name="Chen C."/>
            <person name="Yanf M."/>
            <person name="Daum C."/>
            <person name="Ng V."/>
            <person name="Clum A."/>
            <person name="Ohm R."/>
            <person name="Martin F."/>
            <person name="Silar P."/>
            <person name="Natvig D."/>
            <person name="Lalanne C."/>
            <person name="Gautier V."/>
            <person name="Ament-Velasquez S.L."/>
            <person name="Kruys A."/>
            <person name="Hutchinson M.I."/>
            <person name="Powell A.J."/>
            <person name="Barry K."/>
            <person name="Miller A.N."/>
            <person name="Grigoriev I.V."/>
            <person name="Debuchy R."/>
            <person name="Gladieux P."/>
            <person name="Thoren M.H."/>
            <person name="Johannesson H."/>
        </authorList>
    </citation>
    <scope>NUCLEOTIDE SEQUENCE</scope>
    <source>
        <strain evidence="3">CBS 315.58</strain>
    </source>
</reference>
<reference evidence="3" key="1">
    <citation type="journal article" date="2023" name="Mol. Phylogenet. Evol.">
        <title>Genome-scale phylogeny and comparative genomics of the fungal order Sordariales.</title>
        <authorList>
            <person name="Hensen N."/>
            <person name="Bonometti L."/>
            <person name="Westerberg I."/>
            <person name="Brannstrom I.O."/>
            <person name="Guillou S."/>
            <person name="Cros-Aarteil S."/>
            <person name="Calhoun S."/>
            <person name="Haridas S."/>
            <person name="Kuo A."/>
            <person name="Mondo S."/>
            <person name="Pangilinan J."/>
            <person name="Riley R."/>
            <person name="LaButti K."/>
            <person name="Andreopoulos B."/>
            <person name="Lipzen A."/>
            <person name="Chen C."/>
            <person name="Yan M."/>
            <person name="Daum C."/>
            <person name="Ng V."/>
            <person name="Clum A."/>
            <person name="Steindorff A."/>
            <person name="Ohm R.A."/>
            <person name="Martin F."/>
            <person name="Silar P."/>
            <person name="Natvig D.O."/>
            <person name="Lalanne C."/>
            <person name="Gautier V."/>
            <person name="Ament-Velasquez S.L."/>
            <person name="Kruys A."/>
            <person name="Hutchinson M.I."/>
            <person name="Powell A.J."/>
            <person name="Barry K."/>
            <person name="Miller A.N."/>
            <person name="Grigoriev I.V."/>
            <person name="Debuchy R."/>
            <person name="Gladieux P."/>
            <person name="Hiltunen Thoren M."/>
            <person name="Johannesson H."/>
        </authorList>
    </citation>
    <scope>NUCLEOTIDE SEQUENCE</scope>
    <source>
        <strain evidence="3">CBS 315.58</strain>
    </source>
</reference>
<comment type="caution">
    <text evidence="3">The sequence shown here is derived from an EMBL/GenBank/DDBJ whole genome shotgun (WGS) entry which is preliminary data.</text>
</comment>
<feature type="compositionally biased region" description="Basic and acidic residues" evidence="1">
    <location>
        <begin position="97"/>
        <end position="135"/>
    </location>
</feature>